<keyword evidence="2" id="KW-0812">Transmembrane</keyword>
<dbReference type="Gene3D" id="1.20.5.400">
    <property type="match status" value="1"/>
</dbReference>
<dbReference type="EMBL" id="JAVHJS010000003">
    <property type="protein sequence ID" value="KAK2864768.1"/>
    <property type="molecule type" value="Genomic_DNA"/>
</dbReference>
<dbReference type="SMART" id="SM00034">
    <property type="entry name" value="CLECT"/>
    <property type="match status" value="1"/>
</dbReference>
<dbReference type="Pfam" id="PF00059">
    <property type="entry name" value="Lectin_C"/>
    <property type="match status" value="1"/>
</dbReference>
<dbReference type="InterPro" id="IPR033989">
    <property type="entry name" value="CD209-like_CTLD"/>
</dbReference>
<feature type="transmembrane region" description="Helical" evidence="2">
    <location>
        <begin position="46"/>
        <end position="66"/>
    </location>
</feature>
<dbReference type="InterPro" id="IPR001304">
    <property type="entry name" value="C-type_lectin-like"/>
</dbReference>
<keyword evidence="5" id="KW-1185">Reference proteome</keyword>
<dbReference type="SUPFAM" id="SSF56436">
    <property type="entry name" value="C-type lectin-like"/>
    <property type="match status" value="1"/>
</dbReference>
<evidence type="ECO:0000256" key="2">
    <source>
        <dbReference type="SAM" id="Phobius"/>
    </source>
</evidence>
<evidence type="ECO:0000256" key="1">
    <source>
        <dbReference type="ARBA" id="ARBA00022734"/>
    </source>
</evidence>
<dbReference type="InterPro" id="IPR016186">
    <property type="entry name" value="C-type_lectin-like/link_sf"/>
</dbReference>
<evidence type="ECO:0000313" key="5">
    <source>
        <dbReference type="Proteomes" id="UP001187315"/>
    </source>
</evidence>
<reference evidence="4" key="1">
    <citation type="submission" date="2023-08" db="EMBL/GenBank/DDBJ databases">
        <title>Pelteobagrus vachellii genome.</title>
        <authorList>
            <person name="Liu H."/>
        </authorList>
    </citation>
    <scope>NUCLEOTIDE SEQUENCE</scope>
    <source>
        <strain evidence="4">PRFRI_2022a</strain>
        <tissue evidence="4">Muscle</tissue>
    </source>
</reference>
<accession>A0AA88NQX4</accession>
<gene>
    <name evidence="4" type="ORF">Q7C36_003922</name>
</gene>
<proteinExistence type="predicted"/>
<dbReference type="PROSITE" id="PS50041">
    <property type="entry name" value="C_TYPE_LECTIN_2"/>
    <property type="match status" value="1"/>
</dbReference>
<comment type="caution">
    <text evidence="4">The sequence shown here is derived from an EMBL/GenBank/DDBJ whole genome shotgun (WGS) entry which is preliminary data.</text>
</comment>
<evidence type="ECO:0000259" key="3">
    <source>
        <dbReference type="PROSITE" id="PS50041"/>
    </source>
</evidence>
<protein>
    <recommendedName>
        <fullName evidence="3">C-type lectin domain-containing protein</fullName>
    </recommendedName>
</protein>
<dbReference type="GO" id="GO:0030246">
    <property type="term" value="F:carbohydrate binding"/>
    <property type="evidence" value="ECO:0007669"/>
    <property type="project" value="UniProtKB-KW"/>
</dbReference>
<dbReference type="Gene3D" id="3.10.100.10">
    <property type="entry name" value="Mannose-Binding Protein A, subunit A"/>
    <property type="match status" value="1"/>
</dbReference>
<organism evidence="4 5">
    <name type="scientific">Tachysurus vachellii</name>
    <name type="common">Darkbarbel catfish</name>
    <name type="synonym">Pelteobagrus vachellii</name>
    <dbReference type="NCBI Taxonomy" id="175792"/>
    <lineage>
        <taxon>Eukaryota</taxon>
        <taxon>Metazoa</taxon>
        <taxon>Chordata</taxon>
        <taxon>Craniata</taxon>
        <taxon>Vertebrata</taxon>
        <taxon>Euteleostomi</taxon>
        <taxon>Actinopterygii</taxon>
        <taxon>Neopterygii</taxon>
        <taxon>Teleostei</taxon>
        <taxon>Ostariophysi</taxon>
        <taxon>Siluriformes</taxon>
        <taxon>Bagridae</taxon>
        <taxon>Tachysurus</taxon>
    </lineage>
</organism>
<dbReference type="AlphaFoldDB" id="A0AA88NQX4"/>
<dbReference type="PANTHER" id="PTHR22803">
    <property type="entry name" value="MANNOSE, PHOSPHOLIPASE, LECTIN RECEPTOR RELATED"/>
    <property type="match status" value="1"/>
</dbReference>
<keyword evidence="2" id="KW-0472">Membrane</keyword>
<feature type="domain" description="C-type lectin" evidence="3">
    <location>
        <begin position="114"/>
        <end position="231"/>
    </location>
</feature>
<dbReference type="InterPro" id="IPR050111">
    <property type="entry name" value="C-type_lectin/snaclec_domain"/>
</dbReference>
<dbReference type="Proteomes" id="UP001187315">
    <property type="component" value="Unassembled WGS sequence"/>
</dbReference>
<dbReference type="CDD" id="cd03590">
    <property type="entry name" value="CLECT_DC-SIGN_like"/>
    <property type="match status" value="1"/>
</dbReference>
<keyword evidence="1" id="KW-0430">Lectin</keyword>
<keyword evidence="2" id="KW-1133">Transmembrane helix</keyword>
<name>A0AA88NQX4_TACVA</name>
<evidence type="ECO:0000313" key="4">
    <source>
        <dbReference type="EMBL" id="KAK2864768.1"/>
    </source>
</evidence>
<sequence>MYDGSRDDVSMEAEYANLEKPRLQKVNEQGRQPSGGDGTWSRYSRLLAAFAVCVALLCVLLLSFAVMQSVKLNDMTGERDRLQISYDNVSVERDQLQGERDELQKWSKMCNYTIQQSLKYFITKRTSWNNAREECRSKGADLVIINSREEQVYISKMFTGEAWIGLHDTVQEGKWMWVDGTEVTTEFWWKGEPNNYDGNEDCTATGSKFAKAELITWADYPCETVLQAICEKRANI</sequence>
<dbReference type="InterPro" id="IPR016187">
    <property type="entry name" value="CTDL_fold"/>
</dbReference>